<protein>
    <submittedName>
        <fullName evidence="1">Uncharacterized protein</fullName>
    </submittedName>
</protein>
<gene>
    <name evidence="1" type="primary">WBGene00117726</name>
</gene>
<evidence type="ECO:0000313" key="2">
    <source>
        <dbReference type="Proteomes" id="UP000005239"/>
    </source>
</evidence>
<dbReference type="EnsemblMetazoa" id="PPA28172.1">
    <property type="protein sequence ID" value="PPA28172.1"/>
    <property type="gene ID" value="WBGene00117726"/>
</dbReference>
<proteinExistence type="predicted"/>
<accession>A0A8R1UIY8</accession>
<accession>A0A2A6CFF1</accession>
<sequence length="342" mass="39904">MASRTDSRVTKVAPNAHERQVIALLMLTGQQFDEFKILLFTNPKHHVENVFTAARTLQKYLALADCVPCNKRCMVMEIALMYESQLKKLIAELGESVMDSIEEINDVNDQTRERYLNRNWAVECNFMHTIFRTGSRKPIEKGTLSYLTLKSAALALSQPNHEEFELIDEQTWISQKEEPTLPTAPIINPPRKRRNSMVLTEEYPVKRLRTNGEKEAMRAMAVEDNTYVHDDIAFEVRSLIITLSIDELKETILPRFIHYCRADTTETSNGERWACSRNLRNRLTRNEEANESAIHEKCLEETFNDQSHFLAIRSSQMNKRNNPKFYREFWPIIPFEHSHKLI</sequence>
<name>A0A2A6CFF1_PRIPA</name>
<dbReference type="Proteomes" id="UP000005239">
    <property type="component" value="Unassembled WGS sequence"/>
</dbReference>
<evidence type="ECO:0000313" key="1">
    <source>
        <dbReference type="EnsemblMetazoa" id="PPA28172.1"/>
    </source>
</evidence>
<dbReference type="AlphaFoldDB" id="A0A2A6CFF1"/>
<reference evidence="2" key="1">
    <citation type="journal article" date="2008" name="Nat. Genet.">
        <title>The Pristionchus pacificus genome provides a unique perspective on nematode lifestyle and parasitism.</title>
        <authorList>
            <person name="Dieterich C."/>
            <person name="Clifton S.W."/>
            <person name="Schuster L.N."/>
            <person name="Chinwalla A."/>
            <person name="Delehaunty K."/>
            <person name="Dinkelacker I."/>
            <person name="Fulton L."/>
            <person name="Fulton R."/>
            <person name="Godfrey J."/>
            <person name="Minx P."/>
            <person name="Mitreva M."/>
            <person name="Roeseler W."/>
            <person name="Tian H."/>
            <person name="Witte H."/>
            <person name="Yang S.P."/>
            <person name="Wilson R.K."/>
            <person name="Sommer R.J."/>
        </authorList>
    </citation>
    <scope>NUCLEOTIDE SEQUENCE [LARGE SCALE GENOMIC DNA]</scope>
    <source>
        <strain evidence="2">PS312</strain>
    </source>
</reference>
<organism evidence="1 2">
    <name type="scientific">Pristionchus pacificus</name>
    <name type="common">Parasitic nematode worm</name>
    <dbReference type="NCBI Taxonomy" id="54126"/>
    <lineage>
        <taxon>Eukaryota</taxon>
        <taxon>Metazoa</taxon>
        <taxon>Ecdysozoa</taxon>
        <taxon>Nematoda</taxon>
        <taxon>Chromadorea</taxon>
        <taxon>Rhabditida</taxon>
        <taxon>Rhabditina</taxon>
        <taxon>Diplogasteromorpha</taxon>
        <taxon>Diplogasteroidea</taxon>
        <taxon>Neodiplogasteridae</taxon>
        <taxon>Pristionchus</taxon>
    </lineage>
</organism>
<reference evidence="1" key="2">
    <citation type="submission" date="2022-06" db="UniProtKB">
        <authorList>
            <consortium name="EnsemblMetazoa"/>
        </authorList>
    </citation>
    <scope>IDENTIFICATION</scope>
    <source>
        <strain evidence="1">PS312</strain>
    </source>
</reference>
<keyword evidence="2" id="KW-1185">Reference proteome</keyword>